<dbReference type="GO" id="GO:0006886">
    <property type="term" value="P:intracellular protein transport"/>
    <property type="evidence" value="ECO:0007669"/>
    <property type="project" value="UniProtKB-ARBA"/>
</dbReference>
<keyword evidence="5" id="KW-0653">Protein transport</keyword>
<comment type="caution">
    <text evidence="12">The sequence shown here is derived from an EMBL/GenBank/DDBJ whole genome shotgun (WGS) entry which is preliminary data.</text>
</comment>
<dbReference type="GO" id="GO:0016020">
    <property type="term" value="C:membrane"/>
    <property type="evidence" value="ECO:0007669"/>
    <property type="project" value="UniProtKB-SubCell"/>
</dbReference>
<comment type="subcellular location">
    <subcellularLocation>
        <location evidence="1">Membrane</location>
        <topology evidence="1">Single-pass membrane protein</topology>
    </subcellularLocation>
</comment>
<organism evidence="12 13">
    <name type="scientific">Cinchona calisaya</name>
    <dbReference type="NCBI Taxonomy" id="153742"/>
    <lineage>
        <taxon>Eukaryota</taxon>
        <taxon>Viridiplantae</taxon>
        <taxon>Streptophyta</taxon>
        <taxon>Embryophyta</taxon>
        <taxon>Tracheophyta</taxon>
        <taxon>Spermatophyta</taxon>
        <taxon>Magnoliopsida</taxon>
        <taxon>eudicotyledons</taxon>
        <taxon>Gunneridae</taxon>
        <taxon>Pentapetalae</taxon>
        <taxon>asterids</taxon>
        <taxon>lamiids</taxon>
        <taxon>Gentianales</taxon>
        <taxon>Rubiaceae</taxon>
        <taxon>Cinchonoideae</taxon>
        <taxon>Cinchoneae</taxon>
        <taxon>Cinchona</taxon>
    </lineage>
</organism>
<dbReference type="CDD" id="cd15841">
    <property type="entry name" value="SNARE_Qc"/>
    <property type="match status" value="1"/>
</dbReference>
<dbReference type="EMBL" id="JBJUIK010000001">
    <property type="protein sequence ID" value="KAL3536799.1"/>
    <property type="molecule type" value="Genomic_DNA"/>
</dbReference>
<evidence type="ECO:0000313" key="13">
    <source>
        <dbReference type="Proteomes" id="UP001630127"/>
    </source>
</evidence>
<proteinExistence type="inferred from homology"/>
<dbReference type="Gene3D" id="1.20.5.110">
    <property type="match status" value="1"/>
</dbReference>
<keyword evidence="8" id="KW-0472">Membrane</keyword>
<dbReference type="InterPro" id="IPR000727">
    <property type="entry name" value="T_SNARE_dom"/>
</dbReference>
<dbReference type="PANTHER" id="PTHR19305:SF35">
    <property type="entry name" value="SYNTAXIN-72"/>
    <property type="match status" value="1"/>
</dbReference>
<evidence type="ECO:0000259" key="11">
    <source>
        <dbReference type="PROSITE" id="PS50192"/>
    </source>
</evidence>
<comment type="subunit">
    <text evidence="10">Part of the t-SNARE complex.</text>
</comment>
<name>A0ABD3B009_9GENT</name>
<dbReference type="PROSITE" id="PS50192">
    <property type="entry name" value="T_SNARE"/>
    <property type="match status" value="1"/>
</dbReference>
<evidence type="ECO:0000256" key="7">
    <source>
        <dbReference type="ARBA" id="ARBA00023054"/>
    </source>
</evidence>
<evidence type="ECO:0000256" key="3">
    <source>
        <dbReference type="ARBA" id="ARBA00022448"/>
    </source>
</evidence>
<dbReference type="SMART" id="SM00397">
    <property type="entry name" value="t_SNARE"/>
    <property type="match status" value="1"/>
</dbReference>
<gene>
    <name evidence="12" type="ORF">ACH5RR_000165</name>
</gene>
<evidence type="ECO:0000256" key="5">
    <source>
        <dbReference type="ARBA" id="ARBA00022927"/>
    </source>
</evidence>
<dbReference type="FunFam" id="1.20.5.110:FF:000037">
    <property type="entry name" value="Putative syntaxin-71-like"/>
    <property type="match status" value="1"/>
</dbReference>
<comment type="similarity">
    <text evidence="2">Belongs to the syntaxin family.</text>
</comment>
<dbReference type="PANTHER" id="PTHR19305">
    <property type="entry name" value="SYNAPTOSOMAL ASSOCIATED PROTEIN"/>
    <property type="match status" value="1"/>
</dbReference>
<dbReference type="Proteomes" id="UP001630127">
    <property type="component" value="Unassembled WGS sequence"/>
</dbReference>
<feature type="domain" description="T-SNARE coiled-coil homology" evidence="11">
    <location>
        <begin position="138"/>
        <end position="200"/>
    </location>
</feature>
<sequence>MRIVELITRVDVICKKYERYDVDKQRAEATNKLVSGNRDDAFANLFGVIETDIDQALQVKGLSKEELEIRSDLVSALKERIEAIPDGSTIAVLKQNNDTKTSAFPEGIKFNSSLVEGKYYNGYFQETEESNKFRQDYEMRRMRQDQGLDVIAEGLDTLKNMANDTNEELDRQAPLMDEIDNKVDRATSDLRNTNVKLKDTVTKELQHISTSIYPFDLVHNFFNNDDDDAVVVLHVK</sequence>
<dbReference type="AlphaFoldDB" id="A0ABD3B009"/>
<keyword evidence="6" id="KW-1133">Transmembrane helix</keyword>
<keyword evidence="7" id="KW-0175">Coiled coil</keyword>
<evidence type="ECO:0000256" key="6">
    <source>
        <dbReference type="ARBA" id="ARBA00022989"/>
    </source>
</evidence>
<evidence type="ECO:0000256" key="8">
    <source>
        <dbReference type="ARBA" id="ARBA00023136"/>
    </source>
</evidence>
<evidence type="ECO:0000256" key="10">
    <source>
        <dbReference type="ARBA" id="ARBA00061857"/>
    </source>
</evidence>
<protein>
    <recommendedName>
        <fullName evidence="11">t-SNARE coiled-coil homology domain-containing protein</fullName>
    </recommendedName>
</protein>
<dbReference type="SUPFAM" id="SSF58038">
    <property type="entry name" value="SNARE fusion complex"/>
    <property type="match status" value="1"/>
</dbReference>
<evidence type="ECO:0000256" key="4">
    <source>
        <dbReference type="ARBA" id="ARBA00022692"/>
    </source>
</evidence>
<keyword evidence="4" id="KW-0812">Transmembrane</keyword>
<evidence type="ECO:0000256" key="2">
    <source>
        <dbReference type="ARBA" id="ARBA00009063"/>
    </source>
</evidence>
<comment type="function">
    <text evidence="9">Vesicle trafficking protein that functions in the secretory pathway.</text>
</comment>
<keyword evidence="3" id="KW-0813">Transport</keyword>
<keyword evidence="13" id="KW-1185">Reference proteome</keyword>
<accession>A0ABD3B009</accession>
<evidence type="ECO:0000256" key="9">
    <source>
        <dbReference type="ARBA" id="ARBA00054128"/>
    </source>
</evidence>
<reference evidence="12 13" key="1">
    <citation type="submission" date="2024-11" db="EMBL/GenBank/DDBJ databases">
        <title>A near-complete genome assembly of Cinchona calisaya.</title>
        <authorList>
            <person name="Lian D.C."/>
            <person name="Zhao X.W."/>
            <person name="Wei L."/>
        </authorList>
    </citation>
    <scope>NUCLEOTIDE SEQUENCE [LARGE SCALE GENOMIC DNA]</scope>
    <source>
        <tissue evidence="12">Nenye</tissue>
    </source>
</reference>
<evidence type="ECO:0000313" key="12">
    <source>
        <dbReference type="EMBL" id="KAL3536799.1"/>
    </source>
</evidence>
<evidence type="ECO:0000256" key="1">
    <source>
        <dbReference type="ARBA" id="ARBA00004167"/>
    </source>
</evidence>